<keyword evidence="6" id="KW-1185">Reference proteome</keyword>
<dbReference type="Proteomes" id="UP000087766">
    <property type="component" value="Chromosome 8"/>
</dbReference>
<accession>A0A1S3V0V4</accession>
<dbReference type="InterPro" id="IPR058922">
    <property type="entry name" value="WHD_DRP"/>
</dbReference>
<dbReference type="InterPro" id="IPR032675">
    <property type="entry name" value="LRR_dom_sf"/>
</dbReference>
<dbReference type="PANTHER" id="PTHR47186:SF42">
    <property type="entry name" value="DISEASE RESISTANCE RPP13-LIKE PROTEIN 1"/>
    <property type="match status" value="1"/>
</dbReference>
<proteinExistence type="predicted"/>
<feature type="chain" id="PRO_5010222949" evidence="3">
    <location>
        <begin position="26"/>
        <end position="878"/>
    </location>
</feature>
<keyword evidence="2" id="KW-0611">Plant defense</keyword>
<dbReference type="Pfam" id="PF23559">
    <property type="entry name" value="WHD_DRP"/>
    <property type="match status" value="1"/>
</dbReference>
<feature type="domain" description="Disease resistance protein winged helix" evidence="4">
    <location>
        <begin position="55"/>
        <end position="125"/>
    </location>
</feature>
<evidence type="ECO:0000313" key="6">
    <source>
        <dbReference type="Proteomes" id="UP000087766"/>
    </source>
</evidence>
<dbReference type="Pfam" id="PF25019">
    <property type="entry name" value="LRR_R13L1-DRL21"/>
    <property type="match status" value="1"/>
</dbReference>
<dbReference type="Gene3D" id="3.80.10.10">
    <property type="entry name" value="Ribonuclease Inhibitor"/>
    <property type="match status" value="3"/>
</dbReference>
<gene>
    <name evidence="7" type="primary">LOC106770491</name>
</gene>
<evidence type="ECO:0000256" key="1">
    <source>
        <dbReference type="ARBA" id="ARBA00022737"/>
    </source>
</evidence>
<evidence type="ECO:0000256" key="3">
    <source>
        <dbReference type="SAM" id="SignalP"/>
    </source>
</evidence>
<organism evidence="6 7">
    <name type="scientific">Vigna radiata var. radiata</name>
    <name type="common">Mung bean</name>
    <name type="synonym">Phaseolus aureus</name>
    <dbReference type="NCBI Taxonomy" id="3916"/>
    <lineage>
        <taxon>Eukaryota</taxon>
        <taxon>Viridiplantae</taxon>
        <taxon>Streptophyta</taxon>
        <taxon>Embryophyta</taxon>
        <taxon>Tracheophyta</taxon>
        <taxon>Spermatophyta</taxon>
        <taxon>Magnoliopsida</taxon>
        <taxon>eudicotyledons</taxon>
        <taxon>Gunneridae</taxon>
        <taxon>Pentapetalae</taxon>
        <taxon>rosids</taxon>
        <taxon>fabids</taxon>
        <taxon>Fabales</taxon>
        <taxon>Fabaceae</taxon>
        <taxon>Papilionoideae</taxon>
        <taxon>50 kb inversion clade</taxon>
        <taxon>NPAAA clade</taxon>
        <taxon>indigoferoid/millettioid clade</taxon>
        <taxon>Phaseoleae</taxon>
        <taxon>Vigna</taxon>
    </lineage>
</organism>
<name>A0A1S3V0V4_VIGRR</name>
<dbReference type="AlphaFoldDB" id="A0A1S3V0V4"/>
<feature type="signal peptide" evidence="3">
    <location>
        <begin position="1"/>
        <end position="25"/>
    </location>
</feature>
<dbReference type="GO" id="GO:0006952">
    <property type="term" value="P:defense response"/>
    <property type="evidence" value="ECO:0007669"/>
    <property type="project" value="UniProtKB-KW"/>
</dbReference>
<dbReference type="RefSeq" id="XP_014511784.1">
    <property type="nucleotide sequence ID" value="XM_014656298.2"/>
</dbReference>
<feature type="domain" description="R13L1/DRL21-like LRR repeat region" evidence="5">
    <location>
        <begin position="312"/>
        <end position="439"/>
    </location>
</feature>
<keyword evidence="3" id="KW-0732">Signal</keyword>
<dbReference type="FunFam" id="1.10.10.10:FF:000322">
    <property type="entry name" value="Probable disease resistance protein At1g63360"/>
    <property type="match status" value="1"/>
</dbReference>
<protein>
    <submittedName>
        <fullName evidence="7">Disease resistance protein At3g14460</fullName>
    </submittedName>
</protein>
<dbReference type="KEGG" id="vra:106770491"/>
<dbReference type="SUPFAM" id="SSF52058">
    <property type="entry name" value="L domain-like"/>
    <property type="match status" value="2"/>
</dbReference>
<evidence type="ECO:0000313" key="7">
    <source>
        <dbReference type="RefSeq" id="XP_014511784.1"/>
    </source>
</evidence>
<keyword evidence="1" id="KW-0677">Repeat</keyword>
<evidence type="ECO:0000259" key="5">
    <source>
        <dbReference type="Pfam" id="PF25019"/>
    </source>
</evidence>
<evidence type="ECO:0000256" key="2">
    <source>
        <dbReference type="ARBA" id="ARBA00022821"/>
    </source>
</evidence>
<dbReference type="Gene3D" id="1.10.10.10">
    <property type="entry name" value="Winged helix-like DNA-binding domain superfamily/Winged helix DNA-binding domain"/>
    <property type="match status" value="1"/>
</dbReference>
<reference evidence="6" key="1">
    <citation type="journal article" date="2014" name="Nat. Commun.">
        <title>Genome sequence of mungbean and insights into evolution within Vigna species.</title>
        <authorList>
            <person name="Kang Y.J."/>
            <person name="Kim S.K."/>
            <person name="Kim M.Y."/>
            <person name="Lestari P."/>
            <person name="Kim K.H."/>
            <person name="Ha B.K."/>
            <person name="Jun T.H."/>
            <person name="Hwang W.J."/>
            <person name="Lee T."/>
            <person name="Lee J."/>
            <person name="Shim S."/>
            <person name="Yoon M.Y."/>
            <person name="Jang Y.E."/>
            <person name="Han K.S."/>
            <person name="Taeprayoon P."/>
            <person name="Yoon N."/>
            <person name="Somta P."/>
            <person name="Tanya P."/>
            <person name="Kim K.S."/>
            <person name="Gwag J.G."/>
            <person name="Moon J.K."/>
            <person name="Lee Y.H."/>
            <person name="Park B.S."/>
            <person name="Bombarely A."/>
            <person name="Doyle J.J."/>
            <person name="Jackson S.A."/>
            <person name="Schafleitner R."/>
            <person name="Srinives P."/>
            <person name="Varshney R.K."/>
            <person name="Lee S.H."/>
        </authorList>
    </citation>
    <scope>NUCLEOTIDE SEQUENCE [LARGE SCALE GENOMIC DNA]</scope>
    <source>
        <strain evidence="6">cv. VC1973A</strain>
    </source>
</reference>
<reference evidence="7" key="2">
    <citation type="submission" date="2025-08" db="UniProtKB">
        <authorList>
            <consortium name="RefSeq"/>
        </authorList>
    </citation>
    <scope>IDENTIFICATION</scope>
    <source>
        <tissue evidence="7">Leaf</tissue>
    </source>
</reference>
<dbReference type="InterPro" id="IPR036388">
    <property type="entry name" value="WH-like_DNA-bd_sf"/>
</dbReference>
<dbReference type="InterPro" id="IPR056789">
    <property type="entry name" value="LRR_R13L1-DRL21"/>
</dbReference>
<dbReference type="PANTHER" id="PTHR47186">
    <property type="entry name" value="LEUCINE-RICH REPEAT-CONTAINING PROTEIN 57"/>
    <property type="match status" value="1"/>
</dbReference>
<sequence length="878" mass="100152">MALAVVGGALLSAFLDLLFDRLASPELVGLIRGKKPDKLLQKPPHLKRCFVYCSLYPKDYEFHKNEVILLWMAEDLLKAQRKEKTLEEVGEEYFDDLVSRSFFQCSSRQPWSNFFIMHDLMHDLATFLGGEFYFRANELGKETKFDRKTRHLSFARFSDPVSDINAFETAKFPRTFLQINNEDCPFNNEKAPRIIVSMLKYLRVLKFGLYQSELVLPDSIGELIHLRYLNLNGTSIEMLPESLCNLYNLQTLKLGSCSNLTKLPRNFQNLVNLRHLQIVGTYIKEMPKRMGKLNQLHNLDCYVVGKHKENSIKELGGLPNLHGSFSIKKLENVTKGEEAIEARIMDKKHIRHLSLIWSEGNDDIIDFQIELDVLAKLQPHQDLKLLGISGYKGTRFPEWVGNFSYQNITSLYLNSCNNCCVLPSLGQLPSLSDLDISYMNSVKTIDAGFYKKDDCSSVTPFPSLKYLRIYDMPCWEMWNAFDSEAFPVLKDLDIRNCPNLRGDLPKHLPALQTLYIGNCELLVSSVPMAPTLQELNILNSNKVTFHEFPLLVKDLRIEGRPVVELMMEAISKIQPTCLQSLSLEDCSTAISFPGDRLPASLKSLHISGLKKLKFPVQHKHELLKSLRIINSCDSLKSLPLINFPNLINLTIEDCEYMESLLVLGSESLKSLNYFAIRRCPNFASFPGEGLCMPNLTHLSVYDCDKLKSLPDQMETVFPRMEYLEISNCQQIESFPGGGMPPNLRTVSIKNCVKLLSNQAWECMDMVTSLEVWGPCDGIKSFPEESLLPPSLVSLHLSDFSSLETLDCKSLLHLTSLQQLNIQRCPKLENIAGEKLPLSIIKLMIYKCPLLELRCHKKDRQIWPKISHVRGIKIDHGWI</sequence>
<dbReference type="GeneID" id="106770491"/>
<dbReference type="OrthoDB" id="1423047at2759"/>
<evidence type="ECO:0000259" key="4">
    <source>
        <dbReference type="Pfam" id="PF23559"/>
    </source>
</evidence>